<keyword evidence="3" id="KW-1185">Reference proteome</keyword>
<dbReference type="AlphaFoldDB" id="A0ABD2A2D6"/>
<sequence length="108" mass="12038">KRPDGPDISLRRTFGLNLRLVLLLLVAAVMRRSDLEKDCLTNFYMNHGSPRGKCNYSSAASLRPLIFASDGTIIILAFDARKIRDGNWKSALLGSLVSRMFSGYPYEG</sequence>
<protein>
    <submittedName>
        <fullName evidence="2">Uncharacterized protein</fullName>
    </submittedName>
</protein>
<accession>A0ABD2A2D6</accession>
<evidence type="ECO:0000313" key="2">
    <source>
        <dbReference type="EMBL" id="KAL2714780.1"/>
    </source>
</evidence>
<dbReference type="EMBL" id="JAUDFV010000156">
    <property type="protein sequence ID" value="KAL2714780.1"/>
    <property type="molecule type" value="Genomic_DNA"/>
</dbReference>
<keyword evidence="1" id="KW-0472">Membrane</keyword>
<proteinExistence type="predicted"/>
<reference evidence="2 3" key="1">
    <citation type="journal article" date="2024" name="Ann. Entomol. Soc. Am.">
        <title>Genomic analyses of the southern and eastern yellowjacket wasps (Hymenoptera: Vespidae) reveal evolutionary signatures of social life.</title>
        <authorList>
            <person name="Catto M.A."/>
            <person name="Caine P.B."/>
            <person name="Orr S.E."/>
            <person name="Hunt B.G."/>
            <person name="Goodisman M.A.D."/>
        </authorList>
    </citation>
    <scope>NUCLEOTIDE SEQUENCE [LARGE SCALE GENOMIC DNA]</scope>
    <source>
        <strain evidence="2">233</strain>
        <tissue evidence="2">Head and thorax</tissue>
    </source>
</reference>
<name>A0ABD2A2D6_VESSQ</name>
<comment type="caution">
    <text evidence="2">The sequence shown here is derived from an EMBL/GenBank/DDBJ whole genome shotgun (WGS) entry which is preliminary data.</text>
</comment>
<organism evidence="2 3">
    <name type="scientific">Vespula squamosa</name>
    <name type="common">Southern yellow jacket</name>
    <name type="synonym">Wasp</name>
    <dbReference type="NCBI Taxonomy" id="30214"/>
    <lineage>
        <taxon>Eukaryota</taxon>
        <taxon>Metazoa</taxon>
        <taxon>Ecdysozoa</taxon>
        <taxon>Arthropoda</taxon>
        <taxon>Hexapoda</taxon>
        <taxon>Insecta</taxon>
        <taxon>Pterygota</taxon>
        <taxon>Neoptera</taxon>
        <taxon>Endopterygota</taxon>
        <taxon>Hymenoptera</taxon>
        <taxon>Apocrita</taxon>
        <taxon>Aculeata</taxon>
        <taxon>Vespoidea</taxon>
        <taxon>Vespidae</taxon>
        <taxon>Vespinae</taxon>
        <taxon>Vespula</taxon>
    </lineage>
</organism>
<evidence type="ECO:0000256" key="1">
    <source>
        <dbReference type="SAM" id="Phobius"/>
    </source>
</evidence>
<evidence type="ECO:0000313" key="3">
    <source>
        <dbReference type="Proteomes" id="UP001607302"/>
    </source>
</evidence>
<dbReference type="Proteomes" id="UP001607302">
    <property type="component" value="Unassembled WGS sequence"/>
</dbReference>
<keyword evidence="1" id="KW-1133">Transmembrane helix</keyword>
<keyword evidence="1" id="KW-0812">Transmembrane</keyword>
<feature type="transmembrane region" description="Helical" evidence="1">
    <location>
        <begin position="12"/>
        <end position="30"/>
    </location>
</feature>
<feature type="non-terminal residue" evidence="2">
    <location>
        <position position="1"/>
    </location>
</feature>
<gene>
    <name evidence="2" type="ORF">V1478_015965</name>
</gene>